<gene>
    <name evidence="1" type="ORF">GPM918_LOCUS26238</name>
    <name evidence="2" type="ORF">SRO942_LOCUS26349</name>
</gene>
<evidence type="ECO:0000313" key="2">
    <source>
        <dbReference type="EMBL" id="CAF4024061.1"/>
    </source>
</evidence>
<organism evidence="1 3">
    <name type="scientific">Didymodactylos carnosus</name>
    <dbReference type="NCBI Taxonomy" id="1234261"/>
    <lineage>
        <taxon>Eukaryota</taxon>
        <taxon>Metazoa</taxon>
        <taxon>Spiralia</taxon>
        <taxon>Gnathifera</taxon>
        <taxon>Rotifera</taxon>
        <taxon>Eurotatoria</taxon>
        <taxon>Bdelloidea</taxon>
        <taxon>Philodinida</taxon>
        <taxon>Philodinidae</taxon>
        <taxon>Didymodactylos</taxon>
    </lineage>
</organism>
<dbReference type="EMBL" id="CAJOBC010015467">
    <property type="protein sequence ID" value="CAF4024061.1"/>
    <property type="molecule type" value="Genomic_DNA"/>
</dbReference>
<protein>
    <submittedName>
        <fullName evidence="1">Uncharacterized protein</fullName>
    </submittedName>
</protein>
<reference evidence="1" key="1">
    <citation type="submission" date="2021-02" db="EMBL/GenBank/DDBJ databases">
        <authorList>
            <person name="Nowell W R."/>
        </authorList>
    </citation>
    <scope>NUCLEOTIDE SEQUENCE</scope>
</reference>
<keyword evidence="3" id="KW-1185">Reference proteome</keyword>
<dbReference type="Proteomes" id="UP000663829">
    <property type="component" value="Unassembled WGS sequence"/>
</dbReference>
<proteinExistence type="predicted"/>
<feature type="non-terminal residue" evidence="1">
    <location>
        <position position="1"/>
    </location>
</feature>
<dbReference type="AlphaFoldDB" id="A0A815A8L9"/>
<comment type="caution">
    <text evidence="1">The sequence shown here is derived from an EMBL/GenBank/DDBJ whole genome shotgun (WGS) entry which is preliminary data.</text>
</comment>
<dbReference type="Proteomes" id="UP000681722">
    <property type="component" value="Unassembled WGS sequence"/>
</dbReference>
<sequence length="64" mass="7064">LDDQVAEPVLDDQVADGAVHCSCTFNYDVYKVVHNNDELYEVIDTVGLNESSAQQLGHQVAQEN</sequence>
<evidence type="ECO:0000313" key="3">
    <source>
        <dbReference type="Proteomes" id="UP000663829"/>
    </source>
</evidence>
<dbReference type="EMBL" id="CAJNOQ010010491">
    <property type="protein sequence ID" value="CAF1253306.1"/>
    <property type="molecule type" value="Genomic_DNA"/>
</dbReference>
<accession>A0A815A8L9</accession>
<name>A0A815A8L9_9BILA</name>
<evidence type="ECO:0000313" key="1">
    <source>
        <dbReference type="EMBL" id="CAF1253306.1"/>
    </source>
</evidence>